<organism evidence="1 2">
    <name type="scientific">Candidatus Fimihabitans intestinipullorum</name>
    <dbReference type="NCBI Taxonomy" id="2840820"/>
    <lineage>
        <taxon>Bacteria</taxon>
        <taxon>Bacillati</taxon>
        <taxon>Mycoplasmatota</taxon>
        <taxon>Mycoplasmatota incertae sedis</taxon>
        <taxon>Candidatus Fimihabitans</taxon>
    </lineage>
</organism>
<dbReference type="AlphaFoldDB" id="A0A9D1HTL1"/>
<sequence length="206" mass="23716">MNKKNYTVYPLEMDKRKIVEQGCQIEGENKDLFWFVINQISDQVIQHGSKNMDRSGVSAPWIVLDEYFQQGAYHMFQFLMIQIVDGQAVQTKFSASAKATEDKVLAVCRNFDTITGEKGSLEDLQITISVSPKQNGNDARETRYLSRQVESNYQLENHEIAIVLGNPYCGDIMWHSLPRENWNTSLENAEDYLHAYVLTRTLNPQK</sequence>
<comment type="caution">
    <text evidence="1">The sequence shown here is derived from an EMBL/GenBank/DDBJ whole genome shotgun (WGS) entry which is preliminary data.</text>
</comment>
<gene>
    <name evidence="1" type="ORF">IAD49_01830</name>
</gene>
<dbReference type="Proteomes" id="UP000824087">
    <property type="component" value="Unassembled WGS sequence"/>
</dbReference>
<name>A0A9D1HTL1_9BACT</name>
<evidence type="ECO:0000313" key="2">
    <source>
        <dbReference type="Proteomes" id="UP000824087"/>
    </source>
</evidence>
<reference evidence="1" key="1">
    <citation type="submission" date="2020-10" db="EMBL/GenBank/DDBJ databases">
        <authorList>
            <person name="Gilroy R."/>
        </authorList>
    </citation>
    <scope>NUCLEOTIDE SEQUENCE</scope>
    <source>
        <strain evidence="1">CHK197-8231</strain>
    </source>
</reference>
<accession>A0A9D1HTL1</accession>
<protein>
    <submittedName>
        <fullName evidence="1">Uncharacterized protein</fullName>
    </submittedName>
</protein>
<dbReference type="EMBL" id="DVML01000010">
    <property type="protein sequence ID" value="HIU22301.1"/>
    <property type="molecule type" value="Genomic_DNA"/>
</dbReference>
<proteinExistence type="predicted"/>
<reference evidence="1" key="2">
    <citation type="journal article" date="2021" name="PeerJ">
        <title>Extensive microbial diversity within the chicken gut microbiome revealed by metagenomics and culture.</title>
        <authorList>
            <person name="Gilroy R."/>
            <person name="Ravi A."/>
            <person name="Getino M."/>
            <person name="Pursley I."/>
            <person name="Horton D.L."/>
            <person name="Alikhan N.F."/>
            <person name="Baker D."/>
            <person name="Gharbi K."/>
            <person name="Hall N."/>
            <person name="Watson M."/>
            <person name="Adriaenssens E.M."/>
            <person name="Foster-Nyarko E."/>
            <person name="Jarju S."/>
            <person name="Secka A."/>
            <person name="Antonio M."/>
            <person name="Oren A."/>
            <person name="Chaudhuri R.R."/>
            <person name="La Ragione R."/>
            <person name="Hildebrand F."/>
            <person name="Pallen M.J."/>
        </authorList>
    </citation>
    <scope>NUCLEOTIDE SEQUENCE</scope>
    <source>
        <strain evidence="1">CHK197-8231</strain>
    </source>
</reference>
<evidence type="ECO:0000313" key="1">
    <source>
        <dbReference type="EMBL" id="HIU22301.1"/>
    </source>
</evidence>